<evidence type="ECO:0000313" key="3">
    <source>
        <dbReference type="Proteomes" id="UP000831181"/>
    </source>
</evidence>
<dbReference type="AlphaFoldDB" id="A0A976X5W8"/>
<evidence type="ECO:0000313" key="2">
    <source>
        <dbReference type="EMBL" id="UQS87418.1"/>
    </source>
</evidence>
<accession>A0A976X5W8</accession>
<dbReference type="Proteomes" id="UP000831181">
    <property type="component" value="Chromosome"/>
</dbReference>
<reference evidence="2" key="1">
    <citation type="journal article" date="2022" name="Int. J. Syst. Evol. Microbiol.">
        <title>Apilactobacillus apisilvae sp. nov., Nicolia spurrieriana gen. nov. sp. nov., Bombilactobacillus folatiphilus sp. nov. and Bombilactobacillus thymidiniphilus sp. nov., four new lactic acid bacterial isolates from stingless bees Tetragonula carbonaria and Austroplebeia australis.</title>
        <authorList>
            <person name="Oliphant S.A."/>
            <person name="Watson-Haigh N.S."/>
            <person name="Sumby K.M."/>
            <person name="Gardner J."/>
            <person name="Groom S."/>
            <person name="Jiranek V."/>
        </authorList>
    </citation>
    <scope>NUCLEOTIDE SEQUENCE</scope>
    <source>
        <strain evidence="2">SGEP1_A5</strain>
    </source>
</reference>
<dbReference type="EMBL" id="CP093361">
    <property type="protein sequence ID" value="UQS87418.1"/>
    <property type="molecule type" value="Genomic_DNA"/>
</dbReference>
<feature type="domain" description="Schlafen group 3-like DNA/RNA helicase" evidence="1">
    <location>
        <begin position="41"/>
        <end position="389"/>
    </location>
</feature>
<protein>
    <submittedName>
        <fullName evidence="2">DUF2075 domain-containing protein</fullName>
    </submittedName>
</protein>
<evidence type="ECO:0000259" key="1">
    <source>
        <dbReference type="Pfam" id="PF09848"/>
    </source>
</evidence>
<dbReference type="Pfam" id="PF09848">
    <property type="entry name" value="SLFN-g3_helicase"/>
    <property type="match status" value="1"/>
</dbReference>
<gene>
    <name evidence="2" type="ORF">MOO44_04500</name>
</gene>
<dbReference type="InterPro" id="IPR027417">
    <property type="entry name" value="P-loop_NTPase"/>
</dbReference>
<dbReference type="KEGG" id="lbe:MOO44_04500"/>
<name>A0A976X5W8_9LACO</name>
<sequence length="406" mass="46555">MDNSTVNKLQADTHQLTGEQQSMIDGIKQFAIAHIHDSKPAVYVIYGDAGTGKSVILSQLFYDFQQMSADSHGPLAGTKNYFLVNHPEILKVYKQIAGHEARVLKKNFNRPTSFINQMAKADGHSDITLIDEAHLLLSKRDAYNKFRQDNQLAEIIKRSQITILVFDHRQVLRTKSFWTVDRLKQLIAPYTVGEYHLKHQFRMNASDGLVKWINTFTDGKLTPFPADIGKNYDFRLFDDAEEMRKQIVKRNQEVGLSRIVSTTGYPSTLDGGKHYVVEGDFKLPWDQYNYTQTPWSELPSTINEVGSMYTCQGFDLNYVGVILGPPIKLDDDDNVYVDLSKLTDPESLKKRKDITDPKEFEQIKQTLVLNSVNVLMKRGVKGLYLFVHDPKLRVRLNQLWQQHQDA</sequence>
<dbReference type="SUPFAM" id="SSF52540">
    <property type="entry name" value="P-loop containing nucleoside triphosphate hydrolases"/>
    <property type="match status" value="1"/>
</dbReference>
<dbReference type="RefSeq" id="WP_260117225.1">
    <property type="nucleotide sequence ID" value="NZ_CP093361.1"/>
</dbReference>
<organism evidence="2 3">
    <name type="scientific">Nicoliella spurrieriana</name>
    <dbReference type="NCBI Taxonomy" id="2925830"/>
    <lineage>
        <taxon>Bacteria</taxon>
        <taxon>Bacillati</taxon>
        <taxon>Bacillota</taxon>
        <taxon>Bacilli</taxon>
        <taxon>Lactobacillales</taxon>
        <taxon>Lactobacillaceae</taxon>
        <taxon>Nicoliella</taxon>
    </lineage>
</organism>
<keyword evidence="3" id="KW-1185">Reference proteome</keyword>
<proteinExistence type="predicted"/>
<dbReference type="InterPro" id="IPR018647">
    <property type="entry name" value="SLFN_3-like_DNA/RNA_helicase"/>
</dbReference>
<dbReference type="Gene3D" id="3.40.50.300">
    <property type="entry name" value="P-loop containing nucleotide triphosphate hydrolases"/>
    <property type="match status" value="1"/>
</dbReference>